<accession>A0A963YWK4</accession>
<dbReference type="PANTHER" id="PTHR23416:SF23">
    <property type="entry name" value="ACETYLTRANSFERASE C18B11.09C-RELATED"/>
    <property type="match status" value="1"/>
</dbReference>
<sequence>MDADEALSGVYSHQLSDEKMFYQDLSSFRLPPGFRGRSAVMVQIWWIAQAVLVHMSPQIMYGWRRFVLRLFGAKIGNNVRIRPSVHITFPWKVEVGDGSWIGDGVTLYSLGKIYIGRNAVVSQGSYLCGGSHDYKASDFAIHARPIVVADEAWIAAQSFLAPGVTIGRGAVVGARSLVLKDVPPGMVAMGHPAKLHGPRRRIDVPFNSALVVARPEFAK</sequence>
<dbReference type="CDD" id="cd05825">
    <property type="entry name" value="LbH_wcaF_like"/>
    <property type="match status" value="1"/>
</dbReference>
<dbReference type="NCBIfam" id="NF007797">
    <property type="entry name" value="PRK10502.1"/>
    <property type="match status" value="1"/>
</dbReference>
<keyword evidence="3" id="KW-0677">Repeat</keyword>
<protein>
    <submittedName>
        <fullName evidence="4">Colanic acid biosynthesis acetyltransferase WcaF</fullName>
    </submittedName>
</protein>
<dbReference type="InterPro" id="IPR011004">
    <property type="entry name" value="Trimer_LpxA-like_sf"/>
</dbReference>
<dbReference type="AlphaFoldDB" id="A0A963YWK4"/>
<dbReference type="SUPFAM" id="SSF51161">
    <property type="entry name" value="Trimeric LpxA-like enzymes"/>
    <property type="match status" value="1"/>
</dbReference>
<organism evidence="4 5">
    <name type="scientific">Acidisoma silvae</name>
    <dbReference type="NCBI Taxonomy" id="2802396"/>
    <lineage>
        <taxon>Bacteria</taxon>
        <taxon>Pseudomonadati</taxon>
        <taxon>Pseudomonadota</taxon>
        <taxon>Alphaproteobacteria</taxon>
        <taxon>Acetobacterales</taxon>
        <taxon>Acidocellaceae</taxon>
        <taxon>Acidisoma</taxon>
    </lineage>
</organism>
<dbReference type="PANTHER" id="PTHR23416">
    <property type="entry name" value="SIALIC ACID SYNTHASE-RELATED"/>
    <property type="match status" value="1"/>
</dbReference>
<name>A0A963YWK4_9PROT</name>
<proteinExistence type="inferred from homology"/>
<dbReference type="InterPro" id="IPR051159">
    <property type="entry name" value="Hexapeptide_acetyltransf"/>
</dbReference>
<dbReference type="Proteomes" id="UP000708298">
    <property type="component" value="Unassembled WGS sequence"/>
</dbReference>
<reference evidence="4" key="2">
    <citation type="submission" date="2021-01" db="EMBL/GenBank/DDBJ databases">
        <authorList>
            <person name="Mieszkin S."/>
            <person name="Pouder E."/>
            <person name="Alain K."/>
        </authorList>
    </citation>
    <scope>NUCLEOTIDE SEQUENCE</scope>
    <source>
        <strain evidence="4">HW T2.11</strain>
    </source>
</reference>
<dbReference type="EMBL" id="JAESVB010000025">
    <property type="protein sequence ID" value="MCB8878169.1"/>
    <property type="molecule type" value="Genomic_DNA"/>
</dbReference>
<evidence type="ECO:0000256" key="1">
    <source>
        <dbReference type="ARBA" id="ARBA00007274"/>
    </source>
</evidence>
<evidence type="ECO:0000256" key="3">
    <source>
        <dbReference type="ARBA" id="ARBA00022737"/>
    </source>
</evidence>
<keyword evidence="2" id="KW-0808">Transferase</keyword>
<dbReference type="RefSeq" id="WP_319799636.1">
    <property type="nucleotide sequence ID" value="NZ_JAESVB010000025.1"/>
</dbReference>
<evidence type="ECO:0000313" key="4">
    <source>
        <dbReference type="EMBL" id="MCB8878169.1"/>
    </source>
</evidence>
<evidence type="ECO:0000313" key="5">
    <source>
        <dbReference type="Proteomes" id="UP000708298"/>
    </source>
</evidence>
<evidence type="ECO:0000256" key="2">
    <source>
        <dbReference type="ARBA" id="ARBA00022679"/>
    </source>
</evidence>
<dbReference type="GO" id="GO:0005829">
    <property type="term" value="C:cytosol"/>
    <property type="evidence" value="ECO:0007669"/>
    <property type="project" value="TreeGrafter"/>
</dbReference>
<comment type="similarity">
    <text evidence="1">Belongs to the transferase hexapeptide repeat family.</text>
</comment>
<comment type="caution">
    <text evidence="4">The sequence shown here is derived from an EMBL/GenBank/DDBJ whole genome shotgun (WGS) entry which is preliminary data.</text>
</comment>
<reference evidence="4" key="1">
    <citation type="journal article" date="2021" name="Microorganisms">
        <title>Acidisoma silvae sp. nov. and Acidisomacellulosilytica sp. nov., Two Acidophilic Bacteria Isolated from Decaying Wood, Hydrolyzing Cellulose and Producing Poly-3-hydroxybutyrate.</title>
        <authorList>
            <person name="Mieszkin S."/>
            <person name="Pouder E."/>
            <person name="Uroz S."/>
            <person name="Simon-Colin C."/>
            <person name="Alain K."/>
        </authorList>
    </citation>
    <scope>NUCLEOTIDE SEQUENCE</scope>
    <source>
        <strain evidence="4">HW T2.11</strain>
    </source>
</reference>
<dbReference type="PROSITE" id="PS00101">
    <property type="entry name" value="HEXAPEP_TRANSFERASES"/>
    <property type="match status" value="1"/>
</dbReference>
<gene>
    <name evidence="4" type="primary">wcaF</name>
    <name evidence="4" type="ORF">ASILVAE211_23500</name>
</gene>
<keyword evidence="5" id="KW-1185">Reference proteome</keyword>
<dbReference type="GO" id="GO:0008374">
    <property type="term" value="F:O-acyltransferase activity"/>
    <property type="evidence" value="ECO:0007669"/>
    <property type="project" value="TreeGrafter"/>
</dbReference>
<dbReference type="InterPro" id="IPR018357">
    <property type="entry name" value="Hexapep_transf_CS"/>
</dbReference>
<dbReference type="Gene3D" id="2.160.10.10">
    <property type="entry name" value="Hexapeptide repeat proteins"/>
    <property type="match status" value="1"/>
</dbReference>